<dbReference type="InterPro" id="IPR036908">
    <property type="entry name" value="RlpA-like_sf"/>
</dbReference>
<accession>A0A419EZT2</accession>
<evidence type="ECO:0000313" key="7">
    <source>
        <dbReference type="EMBL" id="RJP70808.1"/>
    </source>
</evidence>
<evidence type="ECO:0000313" key="8">
    <source>
        <dbReference type="Proteomes" id="UP000285961"/>
    </source>
</evidence>
<dbReference type="Gene3D" id="2.40.40.10">
    <property type="entry name" value="RlpA-like domain"/>
    <property type="match status" value="1"/>
</dbReference>
<evidence type="ECO:0000256" key="5">
    <source>
        <dbReference type="SAM" id="MobiDB-lite"/>
    </source>
</evidence>
<dbReference type="PANTHER" id="PTHR34183:SF1">
    <property type="entry name" value="ENDOLYTIC PEPTIDOGLYCAN TRANSGLYCOSYLASE RLPA"/>
    <property type="match status" value="1"/>
</dbReference>
<proteinExistence type="inferred from homology"/>
<dbReference type="EC" id="4.2.2.-" evidence="3"/>
<dbReference type="CDD" id="cd22268">
    <property type="entry name" value="DPBB_RlpA-like"/>
    <property type="match status" value="1"/>
</dbReference>
<evidence type="ECO:0000259" key="6">
    <source>
        <dbReference type="Pfam" id="PF03330"/>
    </source>
</evidence>
<dbReference type="GO" id="GO:0008932">
    <property type="term" value="F:lytic endotransglycosylase activity"/>
    <property type="evidence" value="ECO:0007669"/>
    <property type="project" value="UniProtKB-UniRule"/>
</dbReference>
<dbReference type="Proteomes" id="UP000285961">
    <property type="component" value="Unassembled WGS sequence"/>
</dbReference>
<comment type="similarity">
    <text evidence="3 4">Belongs to the RlpA family.</text>
</comment>
<feature type="compositionally biased region" description="Polar residues" evidence="5">
    <location>
        <begin position="19"/>
        <end position="29"/>
    </location>
</feature>
<reference evidence="7 8" key="1">
    <citation type="journal article" date="2017" name="ISME J.">
        <title>Energy and carbon metabolisms in a deep terrestrial subsurface fluid microbial community.</title>
        <authorList>
            <person name="Momper L."/>
            <person name="Jungbluth S.P."/>
            <person name="Lee M.D."/>
            <person name="Amend J.P."/>
        </authorList>
    </citation>
    <scope>NUCLEOTIDE SEQUENCE [LARGE SCALE GENOMIC DNA]</scope>
    <source>
        <strain evidence="7">SURF_17</strain>
    </source>
</reference>
<sequence length="171" mass="19229">MRYSSEEQRTPQTRFPGGTASTEQGTINESDGENEARPQESRNCESCPPSSTPELSEQTNINFHNKPLPIGHTNKIFFATASWYGRKFHGRRTASGETYNMHEYTAAHRTLPFGTRVRVTNLRNGRQTLVRINDRGPFVSGRDIDLSYQAAQDLRMIGTGVEKVELEIIPG</sequence>
<evidence type="ECO:0000256" key="4">
    <source>
        <dbReference type="RuleBase" id="RU003495"/>
    </source>
</evidence>
<dbReference type="GO" id="GO:0000270">
    <property type="term" value="P:peptidoglycan metabolic process"/>
    <property type="evidence" value="ECO:0007669"/>
    <property type="project" value="UniProtKB-UniRule"/>
</dbReference>
<dbReference type="PANTHER" id="PTHR34183">
    <property type="entry name" value="ENDOLYTIC PEPTIDOGLYCAN TRANSGLYCOSYLASE RLPA"/>
    <property type="match status" value="1"/>
</dbReference>
<evidence type="ECO:0000256" key="3">
    <source>
        <dbReference type="HAMAP-Rule" id="MF_02071"/>
    </source>
</evidence>
<dbReference type="GO" id="GO:0071555">
    <property type="term" value="P:cell wall organization"/>
    <property type="evidence" value="ECO:0007669"/>
    <property type="project" value="UniProtKB-KW"/>
</dbReference>
<protein>
    <recommendedName>
        <fullName evidence="3">Probable endolytic peptidoglycan transglycosylase RlpA</fullName>
        <ecNumber evidence="3">4.2.2.-</ecNumber>
    </recommendedName>
</protein>
<feature type="region of interest" description="Disordered" evidence="5">
    <location>
        <begin position="1"/>
        <end position="57"/>
    </location>
</feature>
<evidence type="ECO:0000256" key="1">
    <source>
        <dbReference type="ARBA" id="ARBA00023239"/>
    </source>
</evidence>
<dbReference type="HAMAP" id="MF_02071">
    <property type="entry name" value="RlpA"/>
    <property type="match status" value="1"/>
</dbReference>
<comment type="function">
    <text evidence="3">Lytic transglycosylase with a strong preference for naked glycan strands that lack stem peptides.</text>
</comment>
<evidence type="ECO:0000256" key="2">
    <source>
        <dbReference type="ARBA" id="ARBA00023316"/>
    </source>
</evidence>
<gene>
    <name evidence="3" type="primary">rlpA</name>
    <name evidence="7" type="ORF">C4532_08605</name>
</gene>
<organism evidence="7 8">
    <name type="scientific">Candidatus Abyssobacteria bacterium SURF_17</name>
    <dbReference type="NCBI Taxonomy" id="2093361"/>
    <lineage>
        <taxon>Bacteria</taxon>
        <taxon>Pseudomonadati</taxon>
        <taxon>Candidatus Hydrogenedentota</taxon>
        <taxon>Candidatus Abyssobacteria</taxon>
    </lineage>
</organism>
<feature type="compositionally biased region" description="Polar residues" evidence="5">
    <location>
        <begin position="48"/>
        <end position="57"/>
    </location>
</feature>
<keyword evidence="1 3" id="KW-0456">Lyase</keyword>
<dbReference type="InterPro" id="IPR009009">
    <property type="entry name" value="RlpA-like_DPBB"/>
</dbReference>
<dbReference type="NCBIfam" id="TIGR00413">
    <property type="entry name" value="rlpA"/>
    <property type="match status" value="1"/>
</dbReference>
<comment type="caution">
    <text evidence="7">The sequence shown here is derived from an EMBL/GenBank/DDBJ whole genome shotgun (WGS) entry which is preliminary data.</text>
</comment>
<dbReference type="Pfam" id="PF03330">
    <property type="entry name" value="DPBB_1"/>
    <property type="match status" value="1"/>
</dbReference>
<dbReference type="EMBL" id="QZKI01000065">
    <property type="protein sequence ID" value="RJP70808.1"/>
    <property type="molecule type" value="Genomic_DNA"/>
</dbReference>
<dbReference type="AlphaFoldDB" id="A0A419EZT2"/>
<keyword evidence="2 3" id="KW-0961">Cell wall biogenesis/degradation</keyword>
<feature type="compositionally biased region" description="Basic and acidic residues" evidence="5">
    <location>
        <begin position="34"/>
        <end position="43"/>
    </location>
</feature>
<dbReference type="InterPro" id="IPR012997">
    <property type="entry name" value="RplA"/>
</dbReference>
<feature type="domain" description="RlpA-like protein double-psi beta-barrel" evidence="6">
    <location>
        <begin position="80"/>
        <end position="165"/>
    </location>
</feature>
<dbReference type="InterPro" id="IPR034718">
    <property type="entry name" value="RlpA"/>
</dbReference>
<name>A0A419EZT2_9BACT</name>
<dbReference type="SUPFAM" id="SSF50685">
    <property type="entry name" value="Barwin-like endoglucanases"/>
    <property type="match status" value="1"/>
</dbReference>